<gene>
    <name evidence="1" type="ORF">WICPIJ_009846</name>
</gene>
<reference evidence="1" key="1">
    <citation type="journal article" date="2021" name="Open Biol.">
        <title>Shared evolutionary footprints suggest mitochondrial oxidative damage underlies multiple complex I losses in fungi.</title>
        <authorList>
            <person name="Schikora-Tamarit M.A."/>
            <person name="Marcet-Houben M."/>
            <person name="Nosek J."/>
            <person name="Gabaldon T."/>
        </authorList>
    </citation>
    <scope>NUCLEOTIDE SEQUENCE</scope>
    <source>
        <strain evidence="1">CBS2887</strain>
    </source>
</reference>
<organism evidence="1 2">
    <name type="scientific">Wickerhamomyces pijperi</name>
    <name type="common">Yeast</name>
    <name type="synonym">Pichia pijperi</name>
    <dbReference type="NCBI Taxonomy" id="599730"/>
    <lineage>
        <taxon>Eukaryota</taxon>
        <taxon>Fungi</taxon>
        <taxon>Dikarya</taxon>
        <taxon>Ascomycota</taxon>
        <taxon>Saccharomycotina</taxon>
        <taxon>Saccharomycetes</taxon>
        <taxon>Phaffomycetales</taxon>
        <taxon>Wickerhamomycetaceae</taxon>
        <taxon>Wickerhamomyces</taxon>
    </lineage>
</organism>
<reference evidence="1" key="2">
    <citation type="submission" date="2021-01" db="EMBL/GenBank/DDBJ databases">
        <authorList>
            <person name="Schikora-Tamarit M.A."/>
        </authorList>
    </citation>
    <scope>NUCLEOTIDE SEQUENCE</scope>
    <source>
        <strain evidence="1">CBS2887</strain>
    </source>
</reference>
<sequence length="275" mass="30666">MLEKPRGLQVSSVTAFSNNTVLHQQRHLTSSLQFLFTDTAESIRTLTHQDVVSQSILEQGGGLLNQCNVVCQPCGRQLIDSETVNFNSTRLWLVKVQQQITQGGLTGTRSTNQESSLASWEMDRDILQDLGIWSSWIGEVDVLELDVTVASFWICGNKLLKVSPRIKQDVKQVTTLPAVKCPFLTSVEPNQKACTNIQSIKNLRIPLLPLANSVNFKKAFLDLLTASANFSYSMSCVEKTLTNLAEDKDQSKILAAPAVSVFSNFWYFSMYLVKK</sequence>
<protein>
    <submittedName>
        <fullName evidence="1">Uncharacterized protein</fullName>
    </submittedName>
</protein>
<dbReference type="EMBL" id="JAEUBG010005668">
    <property type="protein sequence ID" value="KAH3673357.1"/>
    <property type="molecule type" value="Genomic_DNA"/>
</dbReference>
<evidence type="ECO:0000313" key="2">
    <source>
        <dbReference type="Proteomes" id="UP000774326"/>
    </source>
</evidence>
<proteinExistence type="predicted"/>
<dbReference type="Proteomes" id="UP000774326">
    <property type="component" value="Unassembled WGS sequence"/>
</dbReference>
<keyword evidence="2" id="KW-1185">Reference proteome</keyword>
<accession>A0A9P8PK79</accession>
<evidence type="ECO:0000313" key="1">
    <source>
        <dbReference type="EMBL" id="KAH3673357.1"/>
    </source>
</evidence>
<name>A0A9P8PK79_WICPI</name>
<dbReference type="AlphaFoldDB" id="A0A9P8PK79"/>
<comment type="caution">
    <text evidence="1">The sequence shown here is derived from an EMBL/GenBank/DDBJ whole genome shotgun (WGS) entry which is preliminary data.</text>
</comment>